<evidence type="ECO:0000313" key="9">
    <source>
        <dbReference type="Proteomes" id="UP000002872"/>
    </source>
</evidence>
<evidence type="ECO:0000256" key="1">
    <source>
        <dbReference type="ARBA" id="ARBA00008792"/>
    </source>
</evidence>
<feature type="domain" description="Helicase ATP-binding" evidence="6">
    <location>
        <begin position="84"/>
        <end position="241"/>
    </location>
</feature>
<protein>
    <submittedName>
        <fullName evidence="8">Uncharacterized protein</fullName>
    </submittedName>
</protein>
<dbReference type="PROSITE" id="PS51194">
    <property type="entry name" value="HELICASE_CTER"/>
    <property type="match status" value="1"/>
</dbReference>
<keyword evidence="2" id="KW-0547">Nucleotide-binding</keyword>
<dbReference type="SUPFAM" id="SSF52540">
    <property type="entry name" value="P-loop containing nucleoside triphosphate hydrolases"/>
    <property type="match status" value="1"/>
</dbReference>
<organism evidence="8 9">
    <name type="scientific">Nematocida parisii (strain ERTm3)</name>
    <name type="common">Nematode killer fungus</name>
    <dbReference type="NCBI Taxonomy" id="935791"/>
    <lineage>
        <taxon>Eukaryota</taxon>
        <taxon>Fungi</taxon>
        <taxon>Fungi incertae sedis</taxon>
        <taxon>Microsporidia</taxon>
        <taxon>Nematocida</taxon>
    </lineage>
</organism>
<dbReference type="InterPro" id="IPR001650">
    <property type="entry name" value="Helicase_C-like"/>
</dbReference>
<dbReference type="OMA" id="VIDCGMY"/>
<dbReference type="InterPro" id="IPR002464">
    <property type="entry name" value="DNA/RNA_helicase_DEAH_CS"/>
</dbReference>
<evidence type="ECO:0000256" key="4">
    <source>
        <dbReference type="ARBA" id="ARBA00022806"/>
    </source>
</evidence>
<sequence>MDINQLESILNKEKEKELITQCPVNNVFYGTLLDQSCINIDKVQNKYRKYLQPIVQEVMHPSTAQIQPKQPEPTAINNHKQEILQALKESNIIIITGGTGSGKSTQVPKILQEISQNGNLIGCTQPRRTPAVTIAERMQQELSKQEIGYAIRFNTQCGKSIKYMTEGILLREILNNPRLIRYSSIILDEVHERTLESTLLLKYLLTLARDRIDLKLVIMTATLDKSLIQEIGICPIINVHCVKYPVKIHFLKKPSDDYIRDIVQKVMHLAKKQKNILVFLTGKNDLNIVHNVLKVLHINLKLFTLHAQIPLLNQLYVINYGNPKCILTTNIADTSITIPDIKYVIDCGMYKIKCTTDINTIKVVPTQKAQAIQRAGRTGRTCTGHVYRMYTRTAYKTLHDSISRVAYEDVEYFSLMCIRLNITVDHEKVRGMMKVLEKYKVVEEYKKKTGWVWGSTGYYRTVK</sequence>
<keyword evidence="5" id="KW-0067">ATP-binding</keyword>
<dbReference type="Pfam" id="PF00271">
    <property type="entry name" value="Helicase_C"/>
    <property type="match status" value="1"/>
</dbReference>
<dbReference type="SMART" id="SM00490">
    <property type="entry name" value="HELICc"/>
    <property type="match status" value="1"/>
</dbReference>
<dbReference type="EMBL" id="GL870881">
    <property type="protein sequence ID" value="EIJ87670.1"/>
    <property type="molecule type" value="Genomic_DNA"/>
</dbReference>
<dbReference type="Pfam" id="PF00270">
    <property type="entry name" value="DEAD"/>
    <property type="match status" value="1"/>
</dbReference>
<dbReference type="HOGENOM" id="CLU_001832_5_11_1"/>
<dbReference type="SMART" id="SM00487">
    <property type="entry name" value="DEXDc"/>
    <property type="match status" value="1"/>
</dbReference>
<keyword evidence="4" id="KW-0347">Helicase</keyword>
<feature type="domain" description="Helicase C-terminal" evidence="7">
    <location>
        <begin position="261"/>
        <end position="437"/>
    </location>
</feature>
<name>I3EEM3_NEMP3</name>
<dbReference type="PANTHER" id="PTHR18934">
    <property type="entry name" value="ATP-DEPENDENT RNA HELICASE"/>
    <property type="match status" value="1"/>
</dbReference>
<dbReference type="InterPro" id="IPR014001">
    <property type="entry name" value="Helicase_ATP-bd"/>
</dbReference>
<accession>I3EEM3</accession>
<evidence type="ECO:0000256" key="5">
    <source>
        <dbReference type="ARBA" id="ARBA00022840"/>
    </source>
</evidence>
<evidence type="ECO:0000313" key="8">
    <source>
        <dbReference type="EMBL" id="EIJ87670.1"/>
    </source>
</evidence>
<dbReference type="AlphaFoldDB" id="I3EEM3"/>
<evidence type="ECO:0000256" key="3">
    <source>
        <dbReference type="ARBA" id="ARBA00022801"/>
    </source>
</evidence>
<dbReference type="CDD" id="cd17917">
    <property type="entry name" value="DEXHc_RHA-like"/>
    <property type="match status" value="1"/>
</dbReference>
<reference evidence="8" key="1">
    <citation type="submission" date="2011-01" db="EMBL/GenBank/DDBJ databases">
        <title>The Genome Sequence of Nematocida parisii strain ERTm3.</title>
        <authorList>
            <consortium name="The Broad Institute Genome Sequencing Platform"/>
            <consortium name="The Broad Institute Genome Sequencing Center for Infectious Disease"/>
            <person name="Cuomo C."/>
            <person name="Troemel E."/>
            <person name="Young S.K."/>
            <person name="Zeng Q."/>
            <person name="Gargeya S."/>
            <person name="Fitzgerald M."/>
            <person name="Haas B."/>
            <person name="Abouelleil A."/>
            <person name="Alvarado L."/>
            <person name="Arachchi H.M."/>
            <person name="Berlin A."/>
            <person name="Chapman S.B."/>
            <person name="Gearin G."/>
            <person name="Goldberg J."/>
            <person name="Griggs A."/>
            <person name="Gujja S."/>
            <person name="Hansen M."/>
            <person name="Heiman D."/>
            <person name="Howarth C."/>
            <person name="Larimer J."/>
            <person name="Lui A."/>
            <person name="MacDonald P.J.P."/>
            <person name="McCowen C."/>
            <person name="Montmayeur A."/>
            <person name="Murphy C."/>
            <person name="Neiman D."/>
            <person name="Pearson M."/>
            <person name="Priest M."/>
            <person name="Roberts A."/>
            <person name="Saif S."/>
            <person name="Shea T."/>
            <person name="Sisk P."/>
            <person name="Stolte C."/>
            <person name="Sykes S."/>
            <person name="Wortman J."/>
            <person name="Nusbaum C."/>
            <person name="Birren B."/>
        </authorList>
    </citation>
    <scope>NUCLEOTIDE SEQUENCE</scope>
    <source>
        <strain evidence="8">ERTm3</strain>
    </source>
</reference>
<dbReference type="GO" id="GO:0005524">
    <property type="term" value="F:ATP binding"/>
    <property type="evidence" value="ECO:0007669"/>
    <property type="project" value="UniProtKB-KW"/>
</dbReference>
<keyword evidence="3" id="KW-0378">Hydrolase</keyword>
<dbReference type="GO" id="GO:0004386">
    <property type="term" value="F:helicase activity"/>
    <property type="evidence" value="ECO:0007669"/>
    <property type="project" value="UniProtKB-KW"/>
</dbReference>
<proteinExistence type="inferred from homology"/>
<dbReference type="CDD" id="cd18791">
    <property type="entry name" value="SF2_C_RHA"/>
    <property type="match status" value="1"/>
</dbReference>
<dbReference type="PROSITE" id="PS51192">
    <property type="entry name" value="HELICASE_ATP_BIND_1"/>
    <property type="match status" value="1"/>
</dbReference>
<dbReference type="InterPro" id="IPR027417">
    <property type="entry name" value="P-loop_NTPase"/>
</dbReference>
<dbReference type="VEuPathDB" id="MicrosporidiaDB:NEQG_02217"/>
<dbReference type="Gene3D" id="3.40.50.300">
    <property type="entry name" value="P-loop containing nucleotide triphosphate hydrolases"/>
    <property type="match status" value="2"/>
</dbReference>
<evidence type="ECO:0000259" key="6">
    <source>
        <dbReference type="PROSITE" id="PS51192"/>
    </source>
</evidence>
<dbReference type="InterPro" id="IPR011545">
    <property type="entry name" value="DEAD/DEAH_box_helicase_dom"/>
</dbReference>
<gene>
    <name evidence="8" type="ORF">NEQG_02217</name>
</gene>
<evidence type="ECO:0000259" key="7">
    <source>
        <dbReference type="PROSITE" id="PS51194"/>
    </source>
</evidence>
<dbReference type="GO" id="GO:0016787">
    <property type="term" value="F:hydrolase activity"/>
    <property type="evidence" value="ECO:0007669"/>
    <property type="project" value="UniProtKB-KW"/>
</dbReference>
<dbReference type="PANTHER" id="PTHR18934:SF99">
    <property type="entry name" value="ATP-DEPENDENT RNA HELICASE DHX37-RELATED"/>
    <property type="match status" value="1"/>
</dbReference>
<dbReference type="STRING" id="935791.I3EEM3"/>
<dbReference type="InParanoid" id="I3EEM3"/>
<dbReference type="GO" id="GO:0003723">
    <property type="term" value="F:RNA binding"/>
    <property type="evidence" value="ECO:0007669"/>
    <property type="project" value="TreeGrafter"/>
</dbReference>
<evidence type="ECO:0000256" key="2">
    <source>
        <dbReference type="ARBA" id="ARBA00022741"/>
    </source>
</evidence>
<dbReference type="Proteomes" id="UP000002872">
    <property type="component" value="Unassembled WGS sequence"/>
</dbReference>
<dbReference type="OrthoDB" id="10253254at2759"/>
<comment type="similarity">
    <text evidence="1">Belongs to the DEAD box helicase family. DEAH subfamily.</text>
</comment>
<keyword evidence="9" id="KW-1185">Reference proteome</keyword>
<dbReference type="PROSITE" id="PS00690">
    <property type="entry name" value="DEAH_ATP_HELICASE"/>
    <property type="match status" value="1"/>
</dbReference>